<feature type="compositionally biased region" description="Basic and acidic residues" evidence="1">
    <location>
        <begin position="133"/>
        <end position="152"/>
    </location>
</feature>
<dbReference type="Proteomes" id="UP001296104">
    <property type="component" value="Unassembled WGS sequence"/>
</dbReference>
<feature type="compositionally biased region" description="Basic and acidic residues" evidence="1">
    <location>
        <begin position="199"/>
        <end position="219"/>
    </location>
</feature>
<dbReference type="InterPro" id="IPR039333">
    <property type="entry name" value="PYM1"/>
</dbReference>
<feature type="compositionally biased region" description="Basic and acidic residues" evidence="1">
    <location>
        <begin position="159"/>
        <end position="171"/>
    </location>
</feature>
<feature type="compositionally biased region" description="Basic and acidic residues" evidence="1">
    <location>
        <begin position="34"/>
        <end position="50"/>
    </location>
</feature>
<dbReference type="Pfam" id="PF09282">
    <property type="entry name" value="Mago-bind"/>
    <property type="match status" value="1"/>
</dbReference>
<evidence type="ECO:0000259" key="2">
    <source>
        <dbReference type="SMART" id="SM01273"/>
    </source>
</evidence>
<dbReference type="AlphaFoldDB" id="A0AAI8Z3U1"/>
<dbReference type="GO" id="GO:0035145">
    <property type="term" value="C:exon-exon junction complex"/>
    <property type="evidence" value="ECO:0007669"/>
    <property type="project" value="TreeGrafter"/>
</dbReference>
<dbReference type="InterPro" id="IPR036348">
    <property type="entry name" value="WIBG_N_sf"/>
</dbReference>
<organism evidence="3 4">
    <name type="scientific">Lecanosticta acicola</name>
    <dbReference type="NCBI Taxonomy" id="111012"/>
    <lineage>
        <taxon>Eukaryota</taxon>
        <taxon>Fungi</taxon>
        <taxon>Dikarya</taxon>
        <taxon>Ascomycota</taxon>
        <taxon>Pezizomycotina</taxon>
        <taxon>Dothideomycetes</taxon>
        <taxon>Dothideomycetidae</taxon>
        <taxon>Mycosphaerellales</taxon>
        <taxon>Mycosphaerellaceae</taxon>
        <taxon>Lecanosticta</taxon>
    </lineage>
</organism>
<reference evidence="3" key="1">
    <citation type="submission" date="2023-11" db="EMBL/GenBank/DDBJ databases">
        <authorList>
            <person name="Alioto T."/>
            <person name="Alioto T."/>
            <person name="Gomez Garrido J."/>
        </authorList>
    </citation>
    <scope>NUCLEOTIDE SEQUENCE</scope>
</reference>
<accession>A0AAI8Z3U1</accession>
<dbReference type="SMART" id="SM01273">
    <property type="entry name" value="Mago-bind"/>
    <property type="match status" value="1"/>
</dbReference>
<feature type="region of interest" description="Disordered" evidence="1">
    <location>
        <begin position="62"/>
        <end position="174"/>
    </location>
</feature>
<dbReference type="SUPFAM" id="SSF101931">
    <property type="entry name" value="Pym (Within the bgcn gene intron protein, WIBG), N-terminal domain"/>
    <property type="match status" value="1"/>
</dbReference>
<dbReference type="PANTHER" id="PTHR22959:SF0">
    <property type="entry name" value="PARTNER OF Y14 AND MAGO"/>
    <property type="match status" value="1"/>
</dbReference>
<dbReference type="EMBL" id="CAVMBE010000059">
    <property type="protein sequence ID" value="CAK4032160.1"/>
    <property type="molecule type" value="Genomic_DNA"/>
</dbReference>
<feature type="region of interest" description="Disordered" evidence="1">
    <location>
        <begin position="194"/>
        <end position="231"/>
    </location>
</feature>
<proteinExistence type="predicted"/>
<dbReference type="GO" id="GO:1903259">
    <property type="term" value="P:exon-exon junction complex disassembly"/>
    <property type="evidence" value="ECO:0007669"/>
    <property type="project" value="InterPro"/>
</dbReference>
<dbReference type="GO" id="GO:0005737">
    <property type="term" value="C:cytoplasm"/>
    <property type="evidence" value="ECO:0007669"/>
    <property type="project" value="TreeGrafter"/>
</dbReference>
<dbReference type="GO" id="GO:0003723">
    <property type="term" value="F:RNA binding"/>
    <property type="evidence" value="ECO:0007669"/>
    <property type="project" value="TreeGrafter"/>
</dbReference>
<feature type="compositionally biased region" description="Polar residues" evidence="1">
    <location>
        <begin position="220"/>
        <end position="231"/>
    </location>
</feature>
<dbReference type="InterPro" id="IPR015362">
    <property type="entry name" value="WIBG_mago-bd"/>
</dbReference>
<evidence type="ECO:0000313" key="3">
    <source>
        <dbReference type="EMBL" id="CAK4032160.1"/>
    </source>
</evidence>
<name>A0AAI8Z3U1_9PEZI</name>
<comment type="caution">
    <text evidence="3">The sequence shown here is derived from an EMBL/GenBank/DDBJ whole genome shotgun (WGS) entry which is preliminary data.</text>
</comment>
<feature type="compositionally biased region" description="Polar residues" evidence="1">
    <location>
        <begin position="1"/>
        <end position="14"/>
    </location>
</feature>
<feature type="compositionally biased region" description="Basic residues" evidence="1">
    <location>
        <begin position="95"/>
        <end position="105"/>
    </location>
</feature>
<keyword evidence="4" id="KW-1185">Reference proteome</keyword>
<dbReference type="PANTHER" id="PTHR22959">
    <property type="entry name" value="PYM PROTEIN"/>
    <property type="match status" value="1"/>
</dbReference>
<evidence type="ECO:0000256" key="1">
    <source>
        <dbReference type="SAM" id="MobiDB-lite"/>
    </source>
</evidence>
<gene>
    <name evidence="3" type="ORF">LECACI_7A007318</name>
</gene>
<evidence type="ECO:0000313" key="4">
    <source>
        <dbReference type="Proteomes" id="UP001296104"/>
    </source>
</evidence>
<protein>
    <recommendedName>
        <fullName evidence="2">WIBG Mago-binding domain-containing protein</fullName>
    </recommendedName>
</protein>
<feature type="domain" description="WIBG Mago-binding" evidence="2">
    <location>
        <begin position="22"/>
        <end position="48"/>
    </location>
</feature>
<feature type="region of interest" description="Disordered" evidence="1">
    <location>
        <begin position="1"/>
        <end position="50"/>
    </location>
</feature>
<sequence>MAPTASPESSTSRSGIRKLSNGESIIPASTRADGSVRKEIRVKPGYKPPEDVEVYKNRTAAAWKNRGKEGVPGAAAAEDDGKLPPHKTATAAAKNAKRREARKKAAAAGTDGNDPVDAAKSNTDATKAVDGAADAKPEEIDSEAEKAKEARKLAKKLRQARELKDKKEKGDNLLPEQFAKVIKIQELMRQLDSLGFDTDGEKKSVAAAKGEETDDKSLTNEEGGTANESAG</sequence>